<dbReference type="RefSeq" id="WP_266127509.1">
    <property type="nucleotide sequence ID" value="NZ_JANIDV010000003.1"/>
</dbReference>
<keyword evidence="2" id="KW-0436">Ligase</keyword>
<dbReference type="GO" id="GO:0016874">
    <property type="term" value="F:ligase activity"/>
    <property type="evidence" value="ECO:0007669"/>
    <property type="project" value="UniProtKB-KW"/>
</dbReference>
<dbReference type="InterPro" id="IPR000873">
    <property type="entry name" value="AMP-dep_synth/lig_dom"/>
</dbReference>
<accession>A0ABT3WFH1</accession>
<dbReference type="InterPro" id="IPR042099">
    <property type="entry name" value="ANL_N_sf"/>
</dbReference>
<name>A0ABT3WFH1_9PROT</name>
<dbReference type="InterPro" id="IPR050237">
    <property type="entry name" value="ATP-dep_AMP-bd_enzyme"/>
</dbReference>
<gene>
    <name evidence="2" type="ORF">NQF87_06020</name>
</gene>
<protein>
    <submittedName>
        <fullName evidence="2">Acyl--CoA ligase</fullName>
    </submittedName>
</protein>
<dbReference type="Gene3D" id="3.40.50.12780">
    <property type="entry name" value="N-terminal domain of ligase-like"/>
    <property type="match status" value="1"/>
</dbReference>
<sequence>MLDRFVAYNARSSGNDIAFSSLSQDRSYALLEATISRLARALEGLRGLDLKRVAVHCSDVWRHWALTLALGRLGLASASLSNGEVSDEELAALRPDLIVTDNTGVLPPVEGRLILAEEWFERILFGVEEDDCSNYYPPVSVEKSAPCRIALATGTGRDMQLLELTFGEVERQLHRFMYHDMVEFFSRNSQNKDCLLSKPQLLCSIGPQSLSGFLMVGAALSGGSTLRSSDSRSIGGEVMRSSSSLMIVMTPVHLEQLLRILPPGMQPMGHVYLSVVGGKLTEIILEQTRMRFTPYVQVIYGTDETGPVASIRAEQRQSEDNVGPLLPWAEVEVVDDEGRNLLPNEIGEIRIRGGVTNGYLENGSTVAQRFRGGWFYPGDRGFLSPEGMLHLRGRVDTLVNAGGAKFDLEVMENILRSEPRITDVGVFTMEDKQGVERFYAAIVSHETFDDEALSTRLRRRYAALPPVIMIWVQEIPRTLEGHVDRTNLRVTLRNYIRYELKIE</sequence>
<organism evidence="2 3">
    <name type="scientific">Bombella dulcis</name>
    <dbReference type="NCBI Taxonomy" id="2967339"/>
    <lineage>
        <taxon>Bacteria</taxon>
        <taxon>Pseudomonadati</taxon>
        <taxon>Pseudomonadota</taxon>
        <taxon>Alphaproteobacteria</taxon>
        <taxon>Acetobacterales</taxon>
        <taxon>Acetobacteraceae</taxon>
        <taxon>Bombella</taxon>
    </lineage>
</organism>
<dbReference type="Proteomes" id="UP001165633">
    <property type="component" value="Unassembled WGS sequence"/>
</dbReference>
<feature type="domain" description="AMP-dependent synthetase/ligase" evidence="1">
    <location>
        <begin position="237"/>
        <end position="360"/>
    </location>
</feature>
<dbReference type="PANTHER" id="PTHR43767">
    <property type="entry name" value="LONG-CHAIN-FATTY-ACID--COA LIGASE"/>
    <property type="match status" value="1"/>
</dbReference>
<comment type="caution">
    <text evidence="2">The sequence shown here is derived from an EMBL/GenBank/DDBJ whole genome shotgun (WGS) entry which is preliminary data.</text>
</comment>
<proteinExistence type="predicted"/>
<dbReference type="EMBL" id="JANIDV010000003">
    <property type="protein sequence ID" value="MCX5616529.1"/>
    <property type="molecule type" value="Genomic_DNA"/>
</dbReference>
<evidence type="ECO:0000313" key="3">
    <source>
        <dbReference type="Proteomes" id="UP001165633"/>
    </source>
</evidence>
<reference evidence="2" key="1">
    <citation type="submission" date="2022-07" db="EMBL/GenBank/DDBJ databases">
        <title>Bombella genomes.</title>
        <authorList>
            <person name="Harer L."/>
            <person name="Styblova S."/>
            <person name="Ehrmann M."/>
        </authorList>
    </citation>
    <scope>NUCLEOTIDE SEQUENCE</scope>
    <source>
        <strain evidence="2">TMW 2.2559</strain>
    </source>
</reference>
<dbReference type="Gene3D" id="3.30.300.30">
    <property type="match status" value="1"/>
</dbReference>
<dbReference type="PANTHER" id="PTHR43767:SF10">
    <property type="entry name" value="SURFACTIN SYNTHASE SUBUNIT 1"/>
    <property type="match status" value="1"/>
</dbReference>
<evidence type="ECO:0000259" key="1">
    <source>
        <dbReference type="Pfam" id="PF00501"/>
    </source>
</evidence>
<dbReference type="SUPFAM" id="SSF56801">
    <property type="entry name" value="Acetyl-CoA synthetase-like"/>
    <property type="match status" value="1"/>
</dbReference>
<keyword evidence="3" id="KW-1185">Reference proteome</keyword>
<dbReference type="InterPro" id="IPR045851">
    <property type="entry name" value="AMP-bd_C_sf"/>
</dbReference>
<dbReference type="Pfam" id="PF00501">
    <property type="entry name" value="AMP-binding"/>
    <property type="match status" value="1"/>
</dbReference>
<evidence type="ECO:0000313" key="2">
    <source>
        <dbReference type="EMBL" id="MCX5616529.1"/>
    </source>
</evidence>